<comment type="caution">
    <text evidence="2">The sequence shown here is derived from an EMBL/GenBank/DDBJ whole genome shotgun (WGS) entry which is preliminary data.</text>
</comment>
<accession>A0ABT3FN40</accession>
<feature type="region of interest" description="Disordered" evidence="1">
    <location>
        <begin position="117"/>
        <end position="150"/>
    </location>
</feature>
<evidence type="ECO:0000313" key="3">
    <source>
        <dbReference type="Proteomes" id="UP001207930"/>
    </source>
</evidence>
<feature type="compositionally biased region" description="Acidic residues" evidence="1">
    <location>
        <begin position="1"/>
        <end position="11"/>
    </location>
</feature>
<feature type="compositionally biased region" description="Basic and acidic residues" evidence="1">
    <location>
        <begin position="125"/>
        <end position="141"/>
    </location>
</feature>
<feature type="region of interest" description="Disordered" evidence="1">
    <location>
        <begin position="1"/>
        <end position="23"/>
    </location>
</feature>
<keyword evidence="3" id="KW-1185">Reference proteome</keyword>
<name>A0ABT3FN40_9BACT</name>
<proteinExistence type="predicted"/>
<evidence type="ECO:0000256" key="1">
    <source>
        <dbReference type="SAM" id="MobiDB-lite"/>
    </source>
</evidence>
<organism evidence="2 3">
    <name type="scientific">Luteolibacter flavescens</name>
    <dbReference type="NCBI Taxonomy" id="1859460"/>
    <lineage>
        <taxon>Bacteria</taxon>
        <taxon>Pseudomonadati</taxon>
        <taxon>Verrucomicrobiota</taxon>
        <taxon>Verrucomicrobiia</taxon>
        <taxon>Verrucomicrobiales</taxon>
        <taxon>Verrucomicrobiaceae</taxon>
        <taxon>Luteolibacter</taxon>
    </lineage>
</organism>
<sequence>MKTGENGDDDEGKLLERFGSRSPFMTDNKGKALGEYKTASGFDRANTQFDRGYAGKEYQAGEFKKKSFWGHRDYAKQVYGGDTDANDLRKGSRFQGAAAGENVKVARDGSRTYDTGAYATGAARETGRRRLDKVADAETTDRTNVFTDPEIIPWQQQHGVTIDETRSKMGRR</sequence>
<gene>
    <name evidence="2" type="ORF">OKA04_09565</name>
</gene>
<protein>
    <submittedName>
        <fullName evidence="2">Uncharacterized protein</fullName>
    </submittedName>
</protein>
<dbReference type="Proteomes" id="UP001207930">
    <property type="component" value="Unassembled WGS sequence"/>
</dbReference>
<reference evidence="2 3" key="1">
    <citation type="submission" date="2022-10" db="EMBL/GenBank/DDBJ databases">
        <title>Luteolibacter flavescens strain MCCC 1K03193, whole genome shotgun sequencing project.</title>
        <authorList>
            <person name="Zhao G."/>
            <person name="Shen L."/>
        </authorList>
    </citation>
    <scope>NUCLEOTIDE SEQUENCE [LARGE SCALE GENOMIC DNA]</scope>
    <source>
        <strain evidence="2 3">MCCC 1K03193</strain>
    </source>
</reference>
<dbReference type="EMBL" id="JAPDDS010000004">
    <property type="protein sequence ID" value="MCW1884973.1"/>
    <property type="molecule type" value="Genomic_DNA"/>
</dbReference>
<evidence type="ECO:0000313" key="2">
    <source>
        <dbReference type="EMBL" id="MCW1884973.1"/>
    </source>
</evidence>